<keyword evidence="1" id="KW-1133">Transmembrane helix</keyword>
<dbReference type="AlphaFoldDB" id="A0A9D5BYK1"/>
<dbReference type="OrthoDB" id="5215911at2759"/>
<comment type="caution">
    <text evidence="2">The sequence shown here is derived from an EMBL/GenBank/DDBJ whole genome shotgun (WGS) entry which is preliminary data.</text>
</comment>
<organism evidence="2 3">
    <name type="scientific">Dioscorea zingiberensis</name>
    <dbReference type="NCBI Taxonomy" id="325984"/>
    <lineage>
        <taxon>Eukaryota</taxon>
        <taxon>Viridiplantae</taxon>
        <taxon>Streptophyta</taxon>
        <taxon>Embryophyta</taxon>
        <taxon>Tracheophyta</taxon>
        <taxon>Spermatophyta</taxon>
        <taxon>Magnoliopsida</taxon>
        <taxon>Liliopsida</taxon>
        <taxon>Dioscoreales</taxon>
        <taxon>Dioscoreaceae</taxon>
        <taxon>Dioscorea</taxon>
    </lineage>
</organism>
<gene>
    <name evidence="2" type="ORF">J5N97_028146</name>
</gene>
<keyword evidence="1" id="KW-0472">Membrane</keyword>
<name>A0A9D5BYK1_9LILI</name>
<sequence>MQTPPEARGSPPTHASTRGFELRLARSTGELGLLLPGQQVGKTVAIVVGGAAGLCFVVICMLFAPSLRKGKDIALYGSDVANSLKLESHSLVPLLMLSNY</sequence>
<accession>A0A9D5BYK1</accession>
<evidence type="ECO:0000313" key="3">
    <source>
        <dbReference type="Proteomes" id="UP001085076"/>
    </source>
</evidence>
<proteinExistence type="predicted"/>
<dbReference type="Proteomes" id="UP001085076">
    <property type="component" value="Miscellaneous, Linkage group lg09"/>
</dbReference>
<protein>
    <submittedName>
        <fullName evidence="2">Uncharacterized protein</fullName>
    </submittedName>
</protein>
<evidence type="ECO:0000256" key="1">
    <source>
        <dbReference type="SAM" id="Phobius"/>
    </source>
</evidence>
<keyword evidence="3" id="KW-1185">Reference proteome</keyword>
<feature type="transmembrane region" description="Helical" evidence="1">
    <location>
        <begin position="43"/>
        <end position="64"/>
    </location>
</feature>
<evidence type="ECO:0000313" key="2">
    <source>
        <dbReference type="EMBL" id="KAJ0963024.1"/>
    </source>
</evidence>
<dbReference type="EMBL" id="JAGGNH010000009">
    <property type="protein sequence ID" value="KAJ0963024.1"/>
    <property type="molecule type" value="Genomic_DNA"/>
</dbReference>
<reference evidence="2" key="2">
    <citation type="journal article" date="2022" name="Hortic Res">
        <title>The genome of Dioscorea zingiberensis sheds light on the biosynthesis, origin and evolution of the medicinally important diosgenin saponins.</title>
        <authorList>
            <person name="Li Y."/>
            <person name="Tan C."/>
            <person name="Li Z."/>
            <person name="Guo J."/>
            <person name="Li S."/>
            <person name="Chen X."/>
            <person name="Wang C."/>
            <person name="Dai X."/>
            <person name="Yang H."/>
            <person name="Song W."/>
            <person name="Hou L."/>
            <person name="Xu J."/>
            <person name="Tong Z."/>
            <person name="Xu A."/>
            <person name="Yuan X."/>
            <person name="Wang W."/>
            <person name="Yang Q."/>
            <person name="Chen L."/>
            <person name="Sun Z."/>
            <person name="Wang K."/>
            <person name="Pan B."/>
            <person name="Chen J."/>
            <person name="Bao Y."/>
            <person name="Liu F."/>
            <person name="Qi X."/>
            <person name="Gang D.R."/>
            <person name="Wen J."/>
            <person name="Li J."/>
        </authorList>
    </citation>
    <scope>NUCLEOTIDE SEQUENCE</scope>
    <source>
        <strain evidence="2">Dzin_1.0</strain>
    </source>
</reference>
<reference evidence="2" key="1">
    <citation type="submission" date="2021-03" db="EMBL/GenBank/DDBJ databases">
        <authorList>
            <person name="Li Z."/>
            <person name="Yang C."/>
        </authorList>
    </citation>
    <scope>NUCLEOTIDE SEQUENCE</scope>
    <source>
        <strain evidence="2">Dzin_1.0</strain>
        <tissue evidence="2">Leaf</tissue>
    </source>
</reference>
<keyword evidence="1" id="KW-0812">Transmembrane</keyword>